<proteinExistence type="predicted"/>
<accession>A0A9W8TLR3</accession>
<evidence type="ECO:0000313" key="2">
    <source>
        <dbReference type="EMBL" id="KAJ3572722.1"/>
    </source>
</evidence>
<feature type="compositionally biased region" description="Polar residues" evidence="1">
    <location>
        <begin position="47"/>
        <end position="71"/>
    </location>
</feature>
<keyword evidence="3" id="KW-1185">Reference proteome</keyword>
<evidence type="ECO:0000313" key="3">
    <source>
        <dbReference type="Proteomes" id="UP001148614"/>
    </source>
</evidence>
<feature type="compositionally biased region" description="Low complexity" evidence="1">
    <location>
        <begin position="27"/>
        <end position="40"/>
    </location>
</feature>
<dbReference type="Proteomes" id="UP001148614">
    <property type="component" value="Unassembled WGS sequence"/>
</dbReference>
<name>A0A9W8TLR3_9PEZI</name>
<reference evidence="2" key="1">
    <citation type="submission" date="2022-07" db="EMBL/GenBank/DDBJ databases">
        <title>Genome Sequence of Xylaria arbuscula.</title>
        <authorList>
            <person name="Buettner E."/>
        </authorList>
    </citation>
    <scope>NUCLEOTIDE SEQUENCE</scope>
    <source>
        <strain evidence="2">VT107</strain>
    </source>
</reference>
<protein>
    <submittedName>
        <fullName evidence="2">Uncharacterized protein</fullName>
    </submittedName>
</protein>
<sequence length="119" mass="12280">MAPAIVTAVPPPLPPKIKRPPVQTNGAPSQQSSSPSISAKKPPPVTASRQNQPLNSTNAGANGVAGTSNRPTAPRSRRDTVNASGVRGQKNSSALRPNGIDRDMTMIQLFGPRPEGLAA</sequence>
<evidence type="ECO:0000256" key="1">
    <source>
        <dbReference type="SAM" id="MobiDB-lite"/>
    </source>
</evidence>
<dbReference type="AlphaFoldDB" id="A0A9W8TLR3"/>
<comment type="caution">
    <text evidence="2">The sequence shown here is derived from an EMBL/GenBank/DDBJ whole genome shotgun (WGS) entry which is preliminary data.</text>
</comment>
<dbReference type="EMBL" id="JANPWZ010000741">
    <property type="protein sequence ID" value="KAJ3572722.1"/>
    <property type="molecule type" value="Genomic_DNA"/>
</dbReference>
<organism evidence="2 3">
    <name type="scientific">Xylaria arbuscula</name>
    <dbReference type="NCBI Taxonomy" id="114810"/>
    <lineage>
        <taxon>Eukaryota</taxon>
        <taxon>Fungi</taxon>
        <taxon>Dikarya</taxon>
        <taxon>Ascomycota</taxon>
        <taxon>Pezizomycotina</taxon>
        <taxon>Sordariomycetes</taxon>
        <taxon>Xylariomycetidae</taxon>
        <taxon>Xylariales</taxon>
        <taxon>Xylariaceae</taxon>
        <taxon>Xylaria</taxon>
    </lineage>
</organism>
<gene>
    <name evidence="2" type="ORF">NPX13_g4952</name>
</gene>
<feature type="region of interest" description="Disordered" evidence="1">
    <location>
        <begin position="1"/>
        <end position="101"/>
    </location>
</feature>